<dbReference type="GO" id="GO:0046872">
    <property type="term" value="F:metal ion binding"/>
    <property type="evidence" value="ECO:0007669"/>
    <property type="project" value="UniProtKB-KW"/>
</dbReference>
<gene>
    <name evidence="12 14" type="primary">rbsK</name>
    <name evidence="14" type="ORF">GO499_03635</name>
</gene>
<evidence type="ECO:0000256" key="9">
    <source>
        <dbReference type="ARBA" id="ARBA00022842"/>
    </source>
</evidence>
<evidence type="ECO:0000256" key="6">
    <source>
        <dbReference type="ARBA" id="ARBA00022741"/>
    </source>
</evidence>
<feature type="domain" description="Carbohydrate kinase PfkB" evidence="13">
    <location>
        <begin position="1"/>
        <end position="294"/>
    </location>
</feature>
<feature type="binding site" evidence="12">
    <location>
        <position position="292"/>
    </location>
    <ligand>
        <name>K(+)</name>
        <dbReference type="ChEBI" id="CHEBI:29103"/>
    </ligand>
</feature>
<dbReference type="Pfam" id="PF00294">
    <property type="entry name" value="PfkB"/>
    <property type="match status" value="1"/>
</dbReference>
<comment type="cofactor">
    <cofactor evidence="12">
        <name>Mg(2+)</name>
        <dbReference type="ChEBI" id="CHEBI:18420"/>
    </cofactor>
    <text evidence="12">Requires a divalent cation, most likely magnesium in vivo, as an electrophilic catalyst to aid phosphoryl group transfer. It is the chelate of the metal and the nucleotide that is the actual substrate.</text>
</comment>
<evidence type="ECO:0000256" key="11">
    <source>
        <dbReference type="ARBA" id="ARBA00023277"/>
    </source>
</evidence>
<dbReference type="PROSITE" id="PS00584">
    <property type="entry name" value="PFKB_KINASES_2"/>
    <property type="match status" value="1"/>
</dbReference>
<keyword evidence="7 12" id="KW-0418">Kinase</keyword>
<evidence type="ECO:0000256" key="3">
    <source>
        <dbReference type="ARBA" id="ARBA00016943"/>
    </source>
</evidence>
<comment type="subunit">
    <text evidence="12">Homodimer.</text>
</comment>
<name>A0A6P1SXY1_9RHOB</name>
<dbReference type="PRINTS" id="PR00990">
    <property type="entry name" value="RIBOKINASE"/>
</dbReference>
<keyword evidence="6 12" id="KW-0547">Nucleotide-binding</keyword>
<keyword evidence="5 12" id="KW-0479">Metal-binding</keyword>
<dbReference type="HAMAP" id="MF_01987">
    <property type="entry name" value="Ribokinase"/>
    <property type="match status" value="1"/>
</dbReference>
<dbReference type="AlphaFoldDB" id="A0A6P1SXY1"/>
<feature type="active site" description="Proton acceptor" evidence="12">
    <location>
        <position position="253"/>
    </location>
</feature>
<feature type="binding site" evidence="12">
    <location>
        <position position="140"/>
    </location>
    <ligand>
        <name>substrate</name>
    </ligand>
</feature>
<feature type="binding site" evidence="12">
    <location>
        <begin position="39"/>
        <end position="43"/>
    </location>
    <ligand>
        <name>substrate</name>
    </ligand>
</feature>
<evidence type="ECO:0000256" key="12">
    <source>
        <dbReference type="HAMAP-Rule" id="MF_01987"/>
    </source>
</evidence>
<dbReference type="EMBL" id="CP046620">
    <property type="protein sequence ID" value="QHQ34341.1"/>
    <property type="molecule type" value="Genomic_DNA"/>
</dbReference>
<protein>
    <recommendedName>
        <fullName evidence="3 12">Ribokinase</fullName>
        <shortName evidence="12">RK</shortName>
        <ecNumber evidence="2 12">2.7.1.15</ecNumber>
    </recommendedName>
</protein>
<feature type="binding site" evidence="12">
    <location>
        <position position="283"/>
    </location>
    <ligand>
        <name>K(+)</name>
        <dbReference type="ChEBI" id="CHEBI:29103"/>
    </ligand>
</feature>
<evidence type="ECO:0000256" key="7">
    <source>
        <dbReference type="ARBA" id="ARBA00022777"/>
    </source>
</evidence>
<keyword evidence="11 12" id="KW-0119">Carbohydrate metabolism</keyword>
<dbReference type="PANTHER" id="PTHR10584">
    <property type="entry name" value="SUGAR KINASE"/>
    <property type="match status" value="1"/>
</dbReference>
<feature type="binding site" evidence="12">
    <location>
        <begin position="252"/>
        <end position="253"/>
    </location>
    <ligand>
        <name>ATP</name>
        <dbReference type="ChEBI" id="CHEBI:30616"/>
    </ligand>
</feature>
<dbReference type="InterPro" id="IPR011877">
    <property type="entry name" value="Ribokinase"/>
</dbReference>
<proteinExistence type="inferred from homology"/>
<dbReference type="GO" id="GO:0019303">
    <property type="term" value="P:D-ribose catabolic process"/>
    <property type="evidence" value="ECO:0007669"/>
    <property type="project" value="UniProtKB-UniRule"/>
</dbReference>
<sequence>MSRIVVLGVFAADAIYRGSRLPAMGETVLGSAFALGPGGKGSNQAVAAGKLGADVSLITRLGKDAFAKIAYDTWADAGVTPVVVEDPEAYTGSAFIFVDDRSGENAIIICPGAAGDLGPEDILRAEELVRGADVFLAQLEQPLAAALAGVRIAADSGVTTILNPAPAQRLPANLLRDLTYITPNESEAEALTGVAVHDLATARQAGDALLALGVSAAVITLGAEGALLHSAERSEHVPGVSAGPVVDTTGAGDAFNGAFAVALSEGAEPVEAARFACAAAGLSVTRKGAATSSPRRTEVDALLAG</sequence>
<keyword evidence="4 12" id="KW-0808">Transferase</keyword>
<reference evidence="14 15" key="1">
    <citation type="submission" date="2019-12" db="EMBL/GenBank/DDBJ databases">
        <title>Complete genome sequence of Algicella marina strain 9Alg 56(T) isolated from the red alga Tichocarpus crinitus.</title>
        <authorList>
            <person name="Kim S.-G."/>
            <person name="Nedashkovskaya O.I."/>
        </authorList>
    </citation>
    <scope>NUCLEOTIDE SEQUENCE [LARGE SCALE GENOMIC DNA]</scope>
    <source>
        <strain evidence="14 15">9Alg 56</strain>
    </source>
</reference>
<feature type="binding site" evidence="12">
    <location>
        <position position="286"/>
    </location>
    <ligand>
        <name>K(+)</name>
        <dbReference type="ChEBI" id="CHEBI:29103"/>
    </ligand>
</feature>
<keyword evidence="10 12" id="KW-0630">Potassium</keyword>
<dbReference type="NCBIfam" id="TIGR02152">
    <property type="entry name" value="D_ribokin_bact"/>
    <property type="match status" value="1"/>
</dbReference>
<feature type="binding site" evidence="12">
    <location>
        <position position="184"/>
    </location>
    <ligand>
        <name>ATP</name>
        <dbReference type="ChEBI" id="CHEBI:30616"/>
    </ligand>
</feature>
<dbReference type="InterPro" id="IPR029056">
    <property type="entry name" value="Ribokinase-like"/>
</dbReference>
<dbReference type="GO" id="GO:0005524">
    <property type="term" value="F:ATP binding"/>
    <property type="evidence" value="ECO:0007669"/>
    <property type="project" value="UniProtKB-UniRule"/>
</dbReference>
<dbReference type="SUPFAM" id="SSF53613">
    <property type="entry name" value="Ribokinase-like"/>
    <property type="match status" value="1"/>
</dbReference>
<comment type="subcellular location">
    <subcellularLocation>
        <location evidence="12">Cytoplasm</location>
    </subcellularLocation>
</comment>
<comment type="caution">
    <text evidence="12">Lacks conserved residue(s) required for the propagation of feature annotation.</text>
</comment>
<evidence type="ECO:0000256" key="5">
    <source>
        <dbReference type="ARBA" id="ARBA00022723"/>
    </source>
</evidence>
<evidence type="ECO:0000259" key="13">
    <source>
        <dbReference type="Pfam" id="PF00294"/>
    </source>
</evidence>
<accession>A0A6P1SXY1</accession>
<evidence type="ECO:0000313" key="14">
    <source>
        <dbReference type="EMBL" id="QHQ34341.1"/>
    </source>
</evidence>
<dbReference type="UniPathway" id="UPA00916">
    <property type="reaction ID" value="UER00889"/>
</dbReference>
<feature type="binding site" evidence="12">
    <location>
        <position position="247"/>
    </location>
    <ligand>
        <name>K(+)</name>
        <dbReference type="ChEBI" id="CHEBI:29103"/>
    </ligand>
</feature>
<comment type="catalytic activity">
    <reaction evidence="12">
        <text>D-ribose + ATP = D-ribose 5-phosphate + ADP + H(+)</text>
        <dbReference type="Rhea" id="RHEA:13697"/>
        <dbReference type="ChEBI" id="CHEBI:15378"/>
        <dbReference type="ChEBI" id="CHEBI:30616"/>
        <dbReference type="ChEBI" id="CHEBI:47013"/>
        <dbReference type="ChEBI" id="CHEBI:78346"/>
        <dbReference type="ChEBI" id="CHEBI:456216"/>
        <dbReference type="EC" id="2.7.1.15"/>
    </reaction>
</comment>
<dbReference type="RefSeq" id="WP_161860912.1">
    <property type="nucleotide sequence ID" value="NZ_CP046620.1"/>
</dbReference>
<keyword evidence="9 12" id="KW-0460">Magnesium</keyword>
<comment type="similarity">
    <text evidence="1">Belongs to the carbohydrate kinase pfkB family.</text>
</comment>
<keyword evidence="15" id="KW-1185">Reference proteome</keyword>
<dbReference type="EC" id="2.7.1.15" evidence="2 12"/>
<evidence type="ECO:0000256" key="4">
    <source>
        <dbReference type="ARBA" id="ARBA00022679"/>
    </source>
</evidence>
<keyword evidence="8 12" id="KW-0067">ATP-binding</keyword>
<dbReference type="GO" id="GO:0004747">
    <property type="term" value="F:ribokinase activity"/>
    <property type="evidence" value="ECO:0007669"/>
    <property type="project" value="UniProtKB-UniRule"/>
</dbReference>
<dbReference type="Gene3D" id="3.40.1190.20">
    <property type="match status" value="1"/>
</dbReference>
<evidence type="ECO:0000256" key="1">
    <source>
        <dbReference type="ARBA" id="ARBA00005380"/>
    </source>
</evidence>
<evidence type="ECO:0000256" key="8">
    <source>
        <dbReference type="ARBA" id="ARBA00022840"/>
    </source>
</evidence>
<dbReference type="InterPro" id="IPR002173">
    <property type="entry name" value="Carboh/pur_kinase_PfkB_CS"/>
</dbReference>
<dbReference type="Proteomes" id="UP000464495">
    <property type="component" value="Chromosome"/>
</dbReference>
<comment type="similarity">
    <text evidence="12">Belongs to the carbohydrate kinase PfkB family. Ribokinase subfamily.</text>
</comment>
<organism evidence="14 15">
    <name type="scientific">Algicella marina</name>
    <dbReference type="NCBI Taxonomy" id="2683284"/>
    <lineage>
        <taxon>Bacteria</taxon>
        <taxon>Pseudomonadati</taxon>
        <taxon>Pseudomonadota</taxon>
        <taxon>Alphaproteobacteria</taxon>
        <taxon>Rhodobacterales</taxon>
        <taxon>Paracoccaceae</taxon>
        <taxon>Algicella</taxon>
    </lineage>
</organism>
<dbReference type="InterPro" id="IPR011611">
    <property type="entry name" value="PfkB_dom"/>
</dbReference>
<dbReference type="GO" id="GO:0005737">
    <property type="term" value="C:cytoplasm"/>
    <property type="evidence" value="ECO:0007669"/>
    <property type="project" value="UniProtKB-SubCell"/>
</dbReference>
<evidence type="ECO:0000256" key="2">
    <source>
        <dbReference type="ARBA" id="ARBA00012035"/>
    </source>
</evidence>
<comment type="pathway">
    <text evidence="12">Carbohydrate metabolism; D-ribose degradation; D-ribose 5-phosphate from beta-D-ribopyranose: step 2/2.</text>
</comment>
<feature type="binding site" evidence="12">
    <location>
        <position position="288"/>
    </location>
    <ligand>
        <name>K(+)</name>
        <dbReference type="ChEBI" id="CHEBI:29103"/>
    </ligand>
</feature>
<comment type="function">
    <text evidence="12">Catalyzes the phosphorylation of ribose at O-5 in a reaction requiring ATP and magnesium. The resulting D-ribose-5-phosphate can then be used either for sythesis of nucleotides, histidine, and tryptophan, or as a component of the pentose phosphate pathway.</text>
</comment>
<comment type="activity regulation">
    <text evidence="12">Activated by a monovalent cation that binds near, but not in, the active site. The most likely occupant of the site in vivo is potassium. Ion binding induces a conformational change that may alter substrate affinity.</text>
</comment>
<dbReference type="InterPro" id="IPR002139">
    <property type="entry name" value="Ribo/fructo_kinase"/>
</dbReference>
<evidence type="ECO:0000313" key="15">
    <source>
        <dbReference type="Proteomes" id="UP000464495"/>
    </source>
</evidence>
<feature type="binding site" evidence="12">
    <location>
        <position position="249"/>
    </location>
    <ligand>
        <name>K(+)</name>
        <dbReference type="ChEBI" id="CHEBI:29103"/>
    </ligand>
</feature>
<keyword evidence="12" id="KW-0963">Cytoplasm</keyword>
<feature type="binding site" evidence="12">
    <location>
        <position position="253"/>
    </location>
    <ligand>
        <name>substrate</name>
    </ligand>
</feature>
<dbReference type="CDD" id="cd01174">
    <property type="entry name" value="ribokinase"/>
    <property type="match status" value="1"/>
</dbReference>
<dbReference type="KEGG" id="amaq:GO499_03635"/>
<evidence type="ECO:0000256" key="10">
    <source>
        <dbReference type="ARBA" id="ARBA00022958"/>
    </source>
</evidence>
<feature type="binding site" evidence="12">
    <location>
        <begin position="220"/>
        <end position="225"/>
    </location>
    <ligand>
        <name>ATP</name>
        <dbReference type="ChEBI" id="CHEBI:30616"/>
    </ligand>
</feature>
<dbReference type="PANTHER" id="PTHR10584:SF166">
    <property type="entry name" value="RIBOKINASE"/>
    <property type="match status" value="1"/>
</dbReference>
<feature type="binding site" evidence="12">
    <location>
        <begin position="11"/>
        <end position="13"/>
    </location>
    <ligand>
        <name>substrate</name>
    </ligand>
</feature>